<dbReference type="InterPro" id="IPR036047">
    <property type="entry name" value="F-box-like_dom_sf"/>
</dbReference>
<dbReference type="PANTHER" id="PTHR13318">
    <property type="entry name" value="PARTNER OF PAIRED, ISOFORM B-RELATED"/>
    <property type="match status" value="1"/>
</dbReference>
<dbReference type="PROSITE" id="PS50181">
    <property type="entry name" value="FBOX"/>
    <property type="match status" value="1"/>
</dbReference>
<protein>
    <recommendedName>
        <fullName evidence="3">F-box domain-containing protein</fullName>
    </recommendedName>
</protein>
<dbReference type="InterPro" id="IPR001810">
    <property type="entry name" value="F-box_dom"/>
</dbReference>
<feature type="domain" description="F-box" evidence="3">
    <location>
        <begin position="46"/>
        <end position="92"/>
    </location>
</feature>
<keyword evidence="1" id="KW-0833">Ubl conjugation pathway</keyword>
<comment type="caution">
    <text evidence="4">The sequence shown here is derived from an EMBL/GenBank/DDBJ whole genome shotgun (WGS) entry which is preliminary data.</text>
</comment>
<dbReference type="InterPro" id="IPR032675">
    <property type="entry name" value="LRR_dom_sf"/>
</dbReference>
<organism evidence="4 5">
    <name type="scientific">Gryllus longicercus</name>
    <dbReference type="NCBI Taxonomy" id="2509291"/>
    <lineage>
        <taxon>Eukaryota</taxon>
        <taxon>Metazoa</taxon>
        <taxon>Ecdysozoa</taxon>
        <taxon>Arthropoda</taxon>
        <taxon>Hexapoda</taxon>
        <taxon>Insecta</taxon>
        <taxon>Pterygota</taxon>
        <taxon>Neoptera</taxon>
        <taxon>Polyneoptera</taxon>
        <taxon>Orthoptera</taxon>
        <taxon>Ensifera</taxon>
        <taxon>Gryllidea</taxon>
        <taxon>Grylloidea</taxon>
        <taxon>Gryllidae</taxon>
        <taxon>Gryllinae</taxon>
        <taxon>Gryllus</taxon>
    </lineage>
</organism>
<dbReference type="Pfam" id="PF12937">
    <property type="entry name" value="F-box-like"/>
    <property type="match status" value="1"/>
</dbReference>
<evidence type="ECO:0000256" key="2">
    <source>
        <dbReference type="SAM" id="MobiDB-lite"/>
    </source>
</evidence>
<feature type="region of interest" description="Disordered" evidence="2">
    <location>
        <begin position="1"/>
        <end position="31"/>
    </location>
</feature>
<feature type="compositionally biased region" description="Acidic residues" evidence="2">
    <location>
        <begin position="22"/>
        <end position="31"/>
    </location>
</feature>
<dbReference type="SMART" id="SM00256">
    <property type="entry name" value="FBOX"/>
    <property type="match status" value="1"/>
</dbReference>
<dbReference type="Proteomes" id="UP001378592">
    <property type="component" value="Unassembled WGS sequence"/>
</dbReference>
<dbReference type="EMBL" id="JAZDUA010000005">
    <property type="protein sequence ID" value="KAK7874052.1"/>
    <property type="molecule type" value="Genomic_DNA"/>
</dbReference>
<evidence type="ECO:0000313" key="4">
    <source>
        <dbReference type="EMBL" id="KAK7874052.1"/>
    </source>
</evidence>
<gene>
    <name evidence="4" type="ORF">R5R35_004602</name>
</gene>
<dbReference type="GO" id="GO:0019005">
    <property type="term" value="C:SCF ubiquitin ligase complex"/>
    <property type="evidence" value="ECO:0007669"/>
    <property type="project" value="TreeGrafter"/>
</dbReference>
<sequence length="492" mass="55837">MSLKRRADESSTQLKRARCDSAEDSDGTEDIAPEEWDIVKRPGSKVAPILKLSDEMLLLIMRLLDPRDVISLGCTCRRLDAVIRDRTLWADVDLTAQPIMMCQLREFVGYFHCTTKSIVTKGCVNSVDTPVRWEQQCAPLKMFRQLNKACPALETFVAIEQYYDARHVFITDFPPSLKKLVLQGCEVYFVPSEKSYFHGINKHMPNLQELILDECQWLTPDNLMAISKCPNLRKLSLRSCRNMGTCYAYVSLSSRFGFRSLEVLDVRGSSLGDHEISCFQSIENLTHLYLEVPESRPLRPENKEEPCVPPNPQTRKMRGPLSTTACCLCYAKRTPEEDVERQRRTKQEVPMIQLATNSENSTIEFNYEMTLLAEEEYGLHTPFVEADLAEQLDLDTLITDQGIMALGTRDVVVLDSGRHPVETTVFRNPNLTDLTILNCKGVTDLTLIHLVMLSSLKNLNVCGCSVTPGGIHQFRTRRPEVKIVSDYCGKKD</sequence>
<proteinExistence type="predicted"/>
<dbReference type="GO" id="GO:0031146">
    <property type="term" value="P:SCF-dependent proteasomal ubiquitin-dependent protein catabolic process"/>
    <property type="evidence" value="ECO:0007669"/>
    <property type="project" value="TreeGrafter"/>
</dbReference>
<evidence type="ECO:0000313" key="5">
    <source>
        <dbReference type="Proteomes" id="UP001378592"/>
    </source>
</evidence>
<evidence type="ECO:0000256" key="1">
    <source>
        <dbReference type="ARBA" id="ARBA00022786"/>
    </source>
</evidence>
<name>A0AAN9WE17_9ORTH</name>
<dbReference type="PANTHER" id="PTHR13318:SF247">
    <property type="entry name" value="GH16156P"/>
    <property type="match status" value="1"/>
</dbReference>
<dbReference type="SUPFAM" id="SSF52047">
    <property type="entry name" value="RNI-like"/>
    <property type="match status" value="1"/>
</dbReference>
<accession>A0AAN9WE17</accession>
<dbReference type="SMART" id="SM00367">
    <property type="entry name" value="LRR_CC"/>
    <property type="match status" value="2"/>
</dbReference>
<dbReference type="InterPro" id="IPR006553">
    <property type="entry name" value="Leu-rich_rpt_Cys-con_subtyp"/>
</dbReference>
<dbReference type="AlphaFoldDB" id="A0AAN9WE17"/>
<dbReference type="SUPFAM" id="SSF81383">
    <property type="entry name" value="F-box domain"/>
    <property type="match status" value="1"/>
</dbReference>
<evidence type="ECO:0000259" key="3">
    <source>
        <dbReference type="PROSITE" id="PS50181"/>
    </source>
</evidence>
<dbReference type="Gene3D" id="1.20.1280.50">
    <property type="match status" value="1"/>
</dbReference>
<dbReference type="Gene3D" id="3.80.10.10">
    <property type="entry name" value="Ribonuclease Inhibitor"/>
    <property type="match status" value="2"/>
</dbReference>
<reference evidence="4 5" key="1">
    <citation type="submission" date="2024-03" db="EMBL/GenBank/DDBJ databases">
        <title>The genome assembly and annotation of the cricket Gryllus longicercus Weissman &amp; Gray.</title>
        <authorList>
            <person name="Szrajer S."/>
            <person name="Gray D."/>
            <person name="Ylla G."/>
        </authorList>
    </citation>
    <scope>NUCLEOTIDE SEQUENCE [LARGE SCALE GENOMIC DNA]</scope>
    <source>
        <strain evidence="4">DAG 2021-001</strain>
        <tissue evidence="4">Whole body minus gut</tissue>
    </source>
</reference>
<keyword evidence="5" id="KW-1185">Reference proteome</keyword>